<dbReference type="OrthoDB" id="5188169at2759"/>
<gene>
    <name evidence="1" type="ORF">BKA59DRAFT_514134</name>
</gene>
<reference evidence="1" key="1">
    <citation type="journal article" date="2021" name="Nat. Commun.">
        <title>Genetic determinants of endophytism in the Arabidopsis root mycobiome.</title>
        <authorList>
            <person name="Mesny F."/>
            <person name="Miyauchi S."/>
            <person name="Thiergart T."/>
            <person name="Pickel B."/>
            <person name="Atanasova L."/>
            <person name="Karlsson M."/>
            <person name="Huettel B."/>
            <person name="Barry K.W."/>
            <person name="Haridas S."/>
            <person name="Chen C."/>
            <person name="Bauer D."/>
            <person name="Andreopoulos W."/>
            <person name="Pangilinan J."/>
            <person name="LaButti K."/>
            <person name="Riley R."/>
            <person name="Lipzen A."/>
            <person name="Clum A."/>
            <person name="Drula E."/>
            <person name="Henrissat B."/>
            <person name="Kohler A."/>
            <person name="Grigoriev I.V."/>
            <person name="Martin F.M."/>
            <person name="Hacquard S."/>
        </authorList>
    </citation>
    <scope>NUCLEOTIDE SEQUENCE</scope>
    <source>
        <strain evidence="1">MPI-SDFR-AT-0068</strain>
    </source>
</reference>
<keyword evidence="2" id="KW-1185">Reference proteome</keyword>
<dbReference type="Proteomes" id="UP000813427">
    <property type="component" value="Unassembled WGS sequence"/>
</dbReference>
<dbReference type="PROSITE" id="PS51257">
    <property type="entry name" value="PROKAR_LIPOPROTEIN"/>
    <property type="match status" value="1"/>
</dbReference>
<evidence type="ECO:0000313" key="2">
    <source>
        <dbReference type="Proteomes" id="UP000813427"/>
    </source>
</evidence>
<accession>A0A8K0RXZ4</accession>
<proteinExistence type="predicted"/>
<name>A0A8K0RXZ4_9HYPO</name>
<sequence length="69" mass="7649">MQPVLRVVPTGQKIVPLLLTVGSATIAGGCVRTQFKTQSRTIDRSFSQYNSAQSRETMTNAIYSTWLQD</sequence>
<protein>
    <submittedName>
        <fullName evidence="1">Uncharacterized protein</fullName>
    </submittedName>
</protein>
<comment type="caution">
    <text evidence="1">The sequence shown here is derived from an EMBL/GenBank/DDBJ whole genome shotgun (WGS) entry which is preliminary data.</text>
</comment>
<evidence type="ECO:0000313" key="1">
    <source>
        <dbReference type="EMBL" id="KAH7242618.1"/>
    </source>
</evidence>
<organism evidence="1 2">
    <name type="scientific">Fusarium tricinctum</name>
    <dbReference type="NCBI Taxonomy" id="61284"/>
    <lineage>
        <taxon>Eukaryota</taxon>
        <taxon>Fungi</taxon>
        <taxon>Dikarya</taxon>
        <taxon>Ascomycota</taxon>
        <taxon>Pezizomycotina</taxon>
        <taxon>Sordariomycetes</taxon>
        <taxon>Hypocreomycetidae</taxon>
        <taxon>Hypocreales</taxon>
        <taxon>Nectriaceae</taxon>
        <taxon>Fusarium</taxon>
        <taxon>Fusarium tricinctum species complex</taxon>
    </lineage>
</organism>
<dbReference type="AlphaFoldDB" id="A0A8K0RXZ4"/>
<dbReference type="EMBL" id="JAGPXF010000005">
    <property type="protein sequence ID" value="KAH7242618.1"/>
    <property type="molecule type" value="Genomic_DNA"/>
</dbReference>